<gene>
    <name evidence="2" type="ORF">METZ01_LOCUS173552</name>
</gene>
<protein>
    <submittedName>
        <fullName evidence="2">Uncharacterized protein</fullName>
    </submittedName>
</protein>
<dbReference type="EMBL" id="UINC01032663">
    <property type="protein sequence ID" value="SVB20698.1"/>
    <property type="molecule type" value="Genomic_DNA"/>
</dbReference>
<keyword evidence="1" id="KW-0812">Transmembrane</keyword>
<proteinExistence type="predicted"/>
<dbReference type="AlphaFoldDB" id="A0A382C3P4"/>
<keyword evidence="1" id="KW-1133">Transmembrane helix</keyword>
<accession>A0A382C3P4</accession>
<evidence type="ECO:0000313" key="2">
    <source>
        <dbReference type="EMBL" id="SVB20698.1"/>
    </source>
</evidence>
<reference evidence="2" key="1">
    <citation type="submission" date="2018-05" db="EMBL/GenBank/DDBJ databases">
        <authorList>
            <person name="Lanie J.A."/>
            <person name="Ng W.-L."/>
            <person name="Kazmierczak K.M."/>
            <person name="Andrzejewski T.M."/>
            <person name="Davidsen T.M."/>
            <person name="Wayne K.J."/>
            <person name="Tettelin H."/>
            <person name="Glass J.I."/>
            <person name="Rusch D."/>
            <person name="Podicherti R."/>
            <person name="Tsui H.-C.T."/>
            <person name="Winkler M.E."/>
        </authorList>
    </citation>
    <scope>NUCLEOTIDE SEQUENCE</scope>
</reference>
<keyword evidence="1" id="KW-0472">Membrane</keyword>
<name>A0A382C3P4_9ZZZZ</name>
<evidence type="ECO:0000256" key="1">
    <source>
        <dbReference type="SAM" id="Phobius"/>
    </source>
</evidence>
<organism evidence="2">
    <name type="scientific">marine metagenome</name>
    <dbReference type="NCBI Taxonomy" id="408172"/>
    <lineage>
        <taxon>unclassified sequences</taxon>
        <taxon>metagenomes</taxon>
        <taxon>ecological metagenomes</taxon>
    </lineage>
</organism>
<sequence length="72" mass="8080">MTEITAVFGPMVASQLLYTVLFLVGAAAVISAMEQFKRIRGRYGVVKLGLRYAWPYLAYNLSPVARRLRASR</sequence>
<feature type="transmembrane region" description="Helical" evidence="1">
    <location>
        <begin position="12"/>
        <end position="33"/>
    </location>
</feature>